<organism evidence="4 5">
    <name type="scientific">Aquipuribacter hungaricus</name>
    <dbReference type="NCBI Taxonomy" id="545624"/>
    <lineage>
        <taxon>Bacteria</taxon>
        <taxon>Bacillati</taxon>
        <taxon>Actinomycetota</taxon>
        <taxon>Actinomycetes</taxon>
        <taxon>Micrococcales</taxon>
        <taxon>Intrasporangiaceae</taxon>
        <taxon>Aquipuribacter</taxon>
    </lineage>
</organism>
<dbReference type="Pfam" id="PF17479">
    <property type="entry name" value="DUF3048_C"/>
    <property type="match status" value="1"/>
</dbReference>
<dbReference type="Proteomes" id="UP001595685">
    <property type="component" value="Unassembled WGS sequence"/>
</dbReference>
<dbReference type="EMBL" id="JBHRWW010000002">
    <property type="protein sequence ID" value="MFC3687445.1"/>
    <property type="molecule type" value="Genomic_DNA"/>
</dbReference>
<evidence type="ECO:0000313" key="5">
    <source>
        <dbReference type="Proteomes" id="UP001595685"/>
    </source>
</evidence>
<accession>A0ABV7WD84</accession>
<dbReference type="Pfam" id="PF11258">
    <property type="entry name" value="DUF3048"/>
    <property type="match status" value="1"/>
</dbReference>
<evidence type="ECO:0000256" key="1">
    <source>
        <dbReference type="SAM" id="MobiDB-lite"/>
    </source>
</evidence>
<dbReference type="InterPro" id="IPR035328">
    <property type="entry name" value="DUF3048_C"/>
</dbReference>
<dbReference type="InterPro" id="IPR023158">
    <property type="entry name" value="YerB-like_sf"/>
</dbReference>
<gene>
    <name evidence="4" type="ORF">ACFOLH_03730</name>
</gene>
<feature type="domain" description="DUF3048" evidence="3">
    <location>
        <begin position="255"/>
        <end position="360"/>
    </location>
</feature>
<evidence type="ECO:0000313" key="4">
    <source>
        <dbReference type="EMBL" id="MFC3687445.1"/>
    </source>
</evidence>
<feature type="region of interest" description="Disordered" evidence="1">
    <location>
        <begin position="1"/>
        <end position="29"/>
    </location>
</feature>
<reference evidence="5" key="1">
    <citation type="journal article" date="2019" name="Int. J. Syst. Evol. Microbiol.">
        <title>The Global Catalogue of Microorganisms (GCM) 10K type strain sequencing project: providing services to taxonomists for standard genome sequencing and annotation.</title>
        <authorList>
            <consortium name="The Broad Institute Genomics Platform"/>
            <consortium name="The Broad Institute Genome Sequencing Center for Infectious Disease"/>
            <person name="Wu L."/>
            <person name="Ma J."/>
        </authorList>
    </citation>
    <scope>NUCLEOTIDE SEQUENCE [LARGE SCALE GENOMIC DNA]</scope>
    <source>
        <strain evidence="5">NCAIM B.02333</strain>
    </source>
</reference>
<feature type="compositionally biased region" description="Pro residues" evidence="1">
    <location>
        <begin position="1"/>
        <end position="12"/>
    </location>
</feature>
<dbReference type="SUPFAM" id="SSF159774">
    <property type="entry name" value="YerB-like"/>
    <property type="match status" value="1"/>
</dbReference>
<comment type="caution">
    <text evidence="4">The sequence shown here is derived from an EMBL/GenBank/DDBJ whole genome shotgun (WGS) entry which is preliminary data.</text>
</comment>
<name>A0ABV7WD84_9MICO</name>
<dbReference type="RefSeq" id="WP_376985364.1">
    <property type="nucleotide sequence ID" value="NZ_JBHRWW010000002.1"/>
</dbReference>
<dbReference type="InterPro" id="IPR021416">
    <property type="entry name" value="DUF3048_N"/>
</dbReference>
<evidence type="ECO:0000259" key="2">
    <source>
        <dbReference type="Pfam" id="PF11258"/>
    </source>
</evidence>
<feature type="domain" description="DUF3048" evidence="2">
    <location>
        <begin position="91"/>
        <end position="224"/>
    </location>
</feature>
<evidence type="ECO:0000259" key="3">
    <source>
        <dbReference type="Pfam" id="PF17479"/>
    </source>
</evidence>
<protein>
    <submittedName>
        <fullName evidence="4">DUF3048 domain-containing protein</fullName>
    </submittedName>
</protein>
<sequence length="372" mass="38020">MPPRPDAPPGPAPLRGARAGGHGATRRRSPVAGVVLAEVALGGPAAACGAVRSDAPPPDQPAVTAPGDLPAPVASAPRVGAAAGTNWLTGTDVPAGRVLAVKVDNTASARPQAGLSKADVVYVEEVEGGVTRLLAVFQTEMPGEVGPVRSARTSDILILGRYSSPGFVFSGGNEGVVGELEAADLALVSFDTARDGFVRSPGRETPYDVMGSPGQLLARVPDAGVAVDVGFRFGPAPSGGRDVDSASYSWRAAEIGVAWSAEEDRWLLSMDGRASTAAEGGRLGADTVVFQQVEVVGSPYVDVTGARSPEVRPVGEGEVLVLRDGQAHAGRWSRPAPEDPTTYTTPAGEVLHLDAGRTWVVFTSAGTSPVLD</sequence>
<dbReference type="Gene3D" id="3.50.90.10">
    <property type="entry name" value="YerB-like"/>
    <property type="match status" value="1"/>
</dbReference>
<keyword evidence="5" id="KW-1185">Reference proteome</keyword>
<proteinExistence type="predicted"/>
<feature type="region of interest" description="Disordered" evidence="1">
    <location>
        <begin position="50"/>
        <end position="71"/>
    </location>
</feature>